<feature type="domain" description="Lin1244/Lin1753-like N-terminal" evidence="1">
    <location>
        <begin position="7"/>
        <end position="79"/>
    </location>
</feature>
<name>X0SYU1_9ZZZZ</name>
<evidence type="ECO:0000259" key="1">
    <source>
        <dbReference type="Pfam" id="PF14297"/>
    </source>
</evidence>
<dbReference type="AlphaFoldDB" id="X0SYU1"/>
<comment type="caution">
    <text evidence="2">The sequence shown here is derived from an EMBL/GenBank/DDBJ whole genome shotgun (WGS) entry which is preliminary data.</text>
</comment>
<proteinExistence type="predicted"/>
<accession>X0SYU1</accession>
<protein>
    <recommendedName>
        <fullName evidence="1">Lin1244/Lin1753-like N-terminal domain-containing protein</fullName>
    </recommendedName>
</protein>
<dbReference type="InterPro" id="IPR025400">
    <property type="entry name" value="Lin1244/Lin1753-like_N"/>
</dbReference>
<evidence type="ECO:0000313" key="2">
    <source>
        <dbReference type="EMBL" id="GAF86139.1"/>
    </source>
</evidence>
<dbReference type="EMBL" id="BARS01018881">
    <property type="protein sequence ID" value="GAF86139.1"/>
    <property type="molecule type" value="Genomic_DNA"/>
</dbReference>
<gene>
    <name evidence="2" type="ORF">S01H1_30664</name>
</gene>
<feature type="non-terminal residue" evidence="2">
    <location>
        <position position="79"/>
    </location>
</feature>
<organism evidence="2">
    <name type="scientific">marine sediment metagenome</name>
    <dbReference type="NCBI Taxonomy" id="412755"/>
    <lineage>
        <taxon>unclassified sequences</taxon>
        <taxon>metagenomes</taxon>
        <taxon>ecological metagenomes</taxon>
    </lineage>
</organism>
<dbReference type="Pfam" id="PF14297">
    <property type="entry name" value="Lin1244_N"/>
    <property type="match status" value="1"/>
</dbReference>
<reference evidence="2" key="1">
    <citation type="journal article" date="2014" name="Front. Microbiol.">
        <title>High frequency of phylogenetically diverse reductive dehalogenase-homologous genes in deep subseafloor sedimentary metagenomes.</title>
        <authorList>
            <person name="Kawai M."/>
            <person name="Futagami T."/>
            <person name="Toyoda A."/>
            <person name="Takaki Y."/>
            <person name="Nishi S."/>
            <person name="Hori S."/>
            <person name="Arai W."/>
            <person name="Tsubouchi T."/>
            <person name="Morono Y."/>
            <person name="Uchiyama I."/>
            <person name="Ito T."/>
            <person name="Fujiyama A."/>
            <person name="Inagaki F."/>
            <person name="Takami H."/>
        </authorList>
    </citation>
    <scope>NUCLEOTIDE SEQUENCE</scope>
    <source>
        <strain evidence="2">Expedition CK06-06</strain>
    </source>
</reference>
<sequence>MKKDAYYFPHYSNARNDAKIIRLRRVLGLEGYAIYFMLLEILREQTNYKYELKGIEDLSFEWHISKEKIFSVINDFDLF</sequence>